<dbReference type="Proteomes" id="UP001165492">
    <property type="component" value="Unassembled WGS sequence"/>
</dbReference>
<proteinExistence type="predicted"/>
<keyword evidence="2" id="KW-1185">Reference proteome</keyword>
<protein>
    <submittedName>
        <fullName evidence="1">Uncharacterized protein</fullName>
    </submittedName>
</protein>
<comment type="caution">
    <text evidence="1">The sequence shown here is derived from an EMBL/GenBank/DDBJ whole genome shotgun (WGS) entry which is preliminary data.</text>
</comment>
<dbReference type="RefSeq" id="WP_229536607.1">
    <property type="nucleotide sequence ID" value="NZ_JAJHJB010000037.1"/>
</dbReference>
<gene>
    <name evidence="1" type="ORF">LMF89_20100</name>
</gene>
<organism evidence="1 2">
    <name type="scientific">Pelosinus baikalensis</name>
    <dbReference type="NCBI Taxonomy" id="2892015"/>
    <lineage>
        <taxon>Bacteria</taxon>
        <taxon>Bacillati</taxon>
        <taxon>Bacillota</taxon>
        <taxon>Negativicutes</taxon>
        <taxon>Selenomonadales</taxon>
        <taxon>Sporomusaceae</taxon>
        <taxon>Pelosinus</taxon>
    </lineage>
</organism>
<reference evidence="1" key="1">
    <citation type="submission" date="2021-11" db="EMBL/GenBank/DDBJ databases">
        <title>Description of a new species Pelosinus isolated from the bottom sediments of Lake Baikal.</title>
        <authorList>
            <person name="Zakharyuk A."/>
        </authorList>
    </citation>
    <scope>NUCLEOTIDE SEQUENCE</scope>
    <source>
        <strain evidence="1">Bkl1</strain>
    </source>
</reference>
<evidence type="ECO:0000313" key="2">
    <source>
        <dbReference type="Proteomes" id="UP001165492"/>
    </source>
</evidence>
<dbReference type="EMBL" id="JAJHJB010000037">
    <property type="protein sequence ID" value="MCC5467641.1"/>
    <property type="molecule type" value="Genomic_DNA"/>
</dbReference>
<name>A0ABS8HWU7_9FIRM</name>
<sequence>MKEEQSNEVFFKKATDALEELFERAQKVNEIHFALALMSEFRGMQDVGWSTADDALHAYKEYIELIKKIPDGTPIKIRVMLAFYNHVSEGSGFYEIPKKLLLTIGGEGNNLVPFQKLVKKHKTTGLMIAPNANKVMADMIGHAAELGLNNLAEIIRDAFNPDVRNAVAHADYIIAPDGLRLRRRNGGQPQIIPWTELILILERGINFFNIIRNMTESYMQSYDPPKEVKGRLYKNEPEFKYVIKYNPQNGSFGISTKHSI</sequence>
<accession>A0ABS8HWU7</accession>
<evidence type="ECO:0000313" key="1">
    <source>
        <dbReference type="EMBL" id="MCC5467641.1"/>
    </source>
</evidence>